<protein>
    <submittedName>
        <fullName evidence="1">Uncharacterized protein</fullName>
    </submittedName>
</protein>
<organism evidence="1 2">
    <name type="scientific">Candidatus Adlerbacteria bacterium RIFOXYC1_FULL_48_26</name>
    <dbReference type="NCBI Taxonomy" id="1797247"/>
    <lineage>
        <taxon>Bacteria</taxon>
        <taxon>Candidatus Adleribacteriota</taxon>
    </lineage>
</organism>
<evidence type="ECO:0000313" key="2">
    <source>
        <dbReference type="Proteomes" id="UP000176568"/>
    </source>
</evidence>
<reference evidence="1 2" key="1">
    <citation type="journal article" date="2016" name="Nat. Commun.">
        <title>Thousands of microbial genomes shed light on interconnected biogeochemical processes in an aquifer system.</title>
        <authorList>
            <person name="Anantharaman K."/>
            <person name="Brown C.T."/>
            <person name="Hug L.A."/>
            <person name="Sharon I."/>
            <person name="Castelle C.J."/>
            <person name="Probst A.J."/>
            <person name="Thomas B.C."/>
            <person name="Singh A."/>
            <person name="Wilkins M.J."/>
            <person name="Karaoz U."/>
            <person name="Brodie E.L."/>
            <person name="Williams K.H."/>
            <person name="Hubbard S.S."/>
            <person name="Banfield J.F."/>
        </authorList>
    </citation>
    <scope>NUCLEOTIDE SEQUENCE [LARGE SCALE GENOMIC DNA]</scope>
</reference>
<dbReference type="AlphaFoldDB" id="A0A1F4Y4G4"/>
<comment type="caution">
    <text evidence="1">The sequence shown here is derived from an EMBL/GenBank/DDBJ whole genome shotgun (WGS) entry which is preliminary data.</text>
</comment>
<name>A0A1F4Y4G4_9BACT</name>
<gene>
    <name evidence="1" type="ORF">A2419_02370</name>
</gene>
<proteinExistence type="predicted"/>
<sequence>MSRKKHNVVSAKWCTQMEQLRVALEVYLGKRVRFKQIDFDKKTATVFVGIEPEEKKVFYQLIEGEVSNLRFKDDVGYANVLFNKEGTVAVYDLSLHAPGDPHAWLGWGYAPEDRRLQSLKTVPGTKLI</sequence>
<dbReference type="Proteomes" id="UP000176568">
    <property type="component" value="Unassembled WGS sequence"/>
</dbReference>
<dbReference type="EMBL" id="MEXB01000002">
    <property type="protein sequence ID" value="OGC88850.1"/>
    <property type="molecule type" value="Genomic_DNA"/>
</dbReference>
<dbReference type="STRING" id="1797247.A2419_02370"/>
<evidence type="ECO:0000313" key="1">
    <source>
        <dbReference type="EMBL" id="OGC88850.1"/>
    </source>
</evidence>
<accession>A0A1F4Y4G4</accession>